<dbReference type="InterPro" id="IPR036397">
    <property type="entry name" value="RNaseH_sf"/>
</dbReference>
<evidence type="ECO:0000256" key="14">
    <source>
        <dbReference type="ARBA" id="ARBA00049244"/>
    </source>
</evidence>
<evidence type="ECO:0000256" key="5">
    <source>
        <dbReference type="ARBA" id="ARBA00022705"/>
    </source>
</evidence>
<dbReference type="GO" id="GO:0005739">
    <property type="term" value="C:mitochondrion"/>
    <property type="evidence" value="ECO:0007669"/>
    <property type="project" value="UniProtKB-ARBA"/>
</dbReference>
<dbReference type="EC" id="2.7.7.7" evidence="2"/>
<dbReference type="Gene3D" id="3.30.420.10">
    <property type="entry name" value="Ribonuclease H-like superfamily/Ribonuclease H"/>
    <property type="match status" value="1"/>
</dbReference>
<dbReference type="GO" id="GO:0003677">
    <property type="term" value="F:DNA binding"/>
    <property type="evidence" value="ECO:0007669"/>
    <property type="project" value="UniProtKB-KW"/>
</dbReference>
<dbReference type="GO" id="GO:0006264">
    <property type="term" value="P:mitochondrial DNA replication"/>
    <property type="evidence" value="ECO:0007669"/>
    <property type="project" value="UniProtKB-ARBA"/>
</dbReference>
<evidence type="ECO:0000256" key="11">
    <source>
        <dbReference type="ARBA" id="ARBA00022946"/>
    </source>
</evidence>
<keyword evidence="3" id="KW-0808">Transferase</keyword>
<keyword evidence="10" id="KW-0239">DNA-directed DNA polymerase</keyword>
<dbReference type="Gene3D" id="3.30.70.370">
    <property type="match status" value="1"/>
</dbReference>
<keyword evidence="6" id="KW-0540">Nuclease</keyword>
<keyword evidence="12" id="KW-0238">DNA-binding</keyword>
<dbReference type="FunFam" id="1.10.150.20:FF:000034">
    <property type="entry name" value="DNA polymerase I"/>
    <property type="match status" value="1"/>
</dbReference>
<dbReference type="GO" id="GO:0003887">
    <property type="term" value="F:DNA-directed DNA polymerase activity"/>
    <property type="evidence" value="ECO:0007669"/>
    <property type="project" value="UniProtKB-KW"/>
</dbReference>
<name>A0AAV0LQX4_9ROSI</name>
<dbReference type="Pfam" id="PF01612">
    <property type="entry name" value="DNA_pol_A_exo1"/>
    <property type="match status" value="1"/>
</dbReference>
<evidence type="ECO:0000256" key="7">
    <source>
        <dbReference type="ARBA" id="ARBA00022763"/>
    </source>
</evidence>
<dbReference type="SUPFAM" id="SSF53098">
    <property type="entry name" value="Ribonuclease H-like"/>
    <property type="match status" value="1"/>
</dbReference>
<dbReference type="Proteomes" id="UP001154282">
    <property type="component" value="Unassembled WGS sequence"/>
</dbReference>
<evidence type="ECO:0000256" key="8">
    <source>
        <dbReference type="ARBA" id="ARBA00022801"/>
    </source>
</evidence>
<evidence type="ECO:0000256" key="4">
    <source>
        <dbReference type="ARBA" id="ARBA00022695"/>
    </source>
</evidence>
<evidence type="ECO:0000256" key="3">
    <source>
        <dbReference type="ARBA" id="ARBA00022679"/>
    </source>
</evidence>
<dbReference type="AlphaFoldDB" id="A0AAV0LQX4"/>
<keyword evidence="11" id="KW-0809">Transit peptide</keyword>
<dbReference type="Pfam" id="PF00476">
    <property type="entry name" value="DNA_pol_A"/>
    <property type="match status" value="2"/>
</dbReference>
<dbReference type="InterPro" id="IPR001098">
    <property type="entry name" value="DNA-dir_DNA_pol_A_palm_dom"/>
</dbReference>
<dbReference type="EMBL" id="CAMGYJ010000006">
    <property type="protein sequence ID" value="CAI0436458.1"/>
    <property type="molecule type" value="Genomic_DNA"/>
</dbReference>
<evidence type="ECO:0000256" key="16">
    <source>
        <dbReference type="SAM" id="MobiDB-lite"/>
    </source>
</evidence>
<reference evidence="18" key="1">
    <citation type="submission" date="2022-08" db="EMBL/GenBank/DDBJ databases">
        <authorList>
            <person name="Gutierrez-Valencia J."/>
        </authorList>
    </citation>
    <scope>NUCLEOTIDE SEQUENCE</scope>
</reference>
<comment type="caution">
    <text evidence="18">The sequence shown here is derived from an EMBL/GenBank/DDBJ whole genome shotgun (WGS) entry which is preliminary data.</text>
</comment>
<evidence type="ECO:0000256" key="6">
    <source>
        <dbReference type="ARBA" id="ARBA00022722"/>
    </source>
</evidence>
<evidence type="ECO:0000313" key="19">
    <source>
        <dbReference type="Proteomes" id="UP001154282"/>
    </source>
</evidence>
<evidence type="ECO:0000256" key="10">
    <source>
        <dbReference type="ARBA" id="ARBA00022932"/>
    </source>
</evidence>
<accession>A0AAV0LQX4</accession>
<feature type="region of interest" description="Disordered" evidence="16">
    <location>
        <begin position="148"/>
        <end position="170"/>
    </location>
</feature>
<dbReference type="PANTHER" id="PTHR10133:SF27">
    <property type="entry name" value="DNA POLYMERASE NU"/>
    <property type="match status" value="1"/>
</dbReference>
<dbReference type="CDD" id="cd08640">
    <property type="entry name" value="DNA_pol_A_plastid_like"/>
    <property type="match status" value="1"/>
</dbReference>
<evidence type="ECO:0000256" key="12">
    <source>
        <dbReference type="ARBA" id="ARBA00023125"/>
    </source>
</evidence>
<dbReference type="PANTHER" id="PTHR10133">
    <property type="entry name" value="DNA POLYMERASE I"/>
    <property type="match status" value="1"/>
</dbReference>
<organism evidence="18 19">
    <name type="scientific">Linum tenue</name>
    <dbReference type="NCBI Taxonomy" id="586396"/>
    <lineage>
        <taxon>Eukaryota</taxon>
        <taxon>Viridiplantae</taxon>
        <taxon>Streptophyta</taxon>
        <taxon>Embryophyta</taxon>
        <taxon>Tracheophyta</taxon>
        <taxon>Spermatophyta</taxon>
        <taxon>Magnoliopsida</taxon>
        <taxon>eudicotyledons</taxon>
        <taxon>Gunneridae</taxon>
        <taxon>Pentapetalae</taxon>
        <taxon>rosids</taxon>
        <taxon>fabids</taxon>
        <taxon>Malpighiales</taxon>
        <taxon>Linaceae</taxon>
        <taxon>Linum</taxon>
    </lineage>
</organism>
<keyword evidence="7" id="KW-0227">DNA damage</keyword>
<dbReference type="GO" id="GO:0009507">
    <property type="term" value="C:chloroplast"/>
    <property type="evidence" value="ECO:0007669"/>
    <property type="project" value="UniProtKB-ARBA"/>
</dbReference>
<proteinExistence type="inferred from homology"/>
<evidence type="ECO:0000256" key="2">
    <source>
        <dbReference type="ARBA" id="ARBA00012417"/>
    </source>
</evidence>
<dbReference type="InterPro" id="IPR012337">
    <property type="entry name" value="RNaseH-like_sf"/>
</dbReference>
<dbReference type="InterPro" id="IPR002562">
    <property type="entry name" value="3'-5'_exonuclease_dom"/>
</dbReference>
<evidence type="ECO:0000256" key="13">
    <source>
        <dbReference type="ARBA" id="ARBA00023204"/>
    </source>
</evidence>
<dbReference type="GO" id="GO:0008408">
    <property type="term" value="F:3'-5' exonuclease activity"/>
    <property type="evidence" value="ECO:0007669"/>
    <property type="project" value="InterPro"/>
</dbReference>
<dbReference type="GO" id="GO:0006302">
    <property type="term" value="P:double-strand break repair"/>
    <property type="evidence" value="ECO:0007669"/>
    <property type="project" value="TreeGrafter"/>
</dbReference>
<evidence type="ECO:0000313" key="18">
    <source>
        <dbReference type="EMBL" id="CAI0436458.1"/>
    </source>
</evidence>
<evidence type="ECO:0000256" key="15">
    <source>
        <dbReference type="ARBA" id="ARBA00079253"/>
    </source>
</evidence>
<comment type="catalytic activity">
    <reaction evidence="14">
        <text>DNA(n) + a 2'-deoxyribonucleoside 5'-triphosphate = DNA(n+1) + diphosphate</text>
        <dbReference type="Rhea" id="RHEA:22508"/>
        <dbReference type="Rhea" id="RHEA-COMP:17339"/>
        <dbReference type="Rhea" id="RHEA-COMP:17340"/>
        <dbReference type="ChEBI" id="CHEBI:33019"/>
        <dbReference type="ChEBI" id="CHEBI:61560"/>
        <dbReference type="ChEBI" id="CHEBI:173112"/>
        <dbReference type="EC" id="2.7.7.7"/>
    </reaction>
</comment>
<keyword evidence="9" id="KW-0269">Exonuclease</keyword>
<comment type="similarity">
    <text evidence="1">Belongs to the DNA polymerase type-A family.</text>
</comment>
<dbReference type="SMART" id="SM00482">
    <property type="entry name" value="POLAc"/>
    <property type="match status" value="1"/>
</dbReference>
<dbReference type="Gene3D" id="1.10.150.20">
    <property type="entry name" value="5' to 3' exonuclease, C-terminal subdomain"/>
    <property type="match status" value="1"/>
</dbReference>
<dbReference type="CDD" id="cd06139">
    <property type="entry name" value="DNA_polA_I_Ecoli_like_exo"/>
    <property type="match status" value="1"/>
</dbReference>
<keyword evidence="5" id="KW-0235">DNA replication</keyword>
<evidence type="ECO:0000256" key="1">
    <source>
        <dbReference type="ARBA" id="ARBA00007705"/>
    </source>
</evidence>
<gene>
    <name evidence="18" type="ORF">LITE_LOCUS25104</name>
</gene>
<dbReference type="FunFam" id="3.30.420.10:FF:000051">
    <property type="entry name" value="DNA polymerase I"/>
    <property type="match status" value="1"/>
</dbReference>
<feature type="domain" description="DNA-directed DNA polymerase family A palm" evidence="17">
    <location>
        <begin position="894"/>
        <end position="1124"/>
    </location>
</feature>
<dbReference type="GO" id="GO:0033259">
    <property type="term" value="P:plastid DNA replication"/>
    <property type="evidence" value="ECO:0007669"/>
    <property type="project" value="UniProtKB-ARBA"/>
</dbReference>
<dbReference type="InterPro" id="IPR002298">
    <property type="entry name" value="DNA_polymerase_A"/>
</dbReference>
<keyword evidence="19" id="KW-1185">Reference proteome</keyword>
<keyword evidence="8" id="KW-0378">Hydrolase</keyword>
<dbReference type="SUPFAM" id="SSF56672">
    <property type="entry name" value="DNA/RNA polymerases"/>
    <property type="match status" value="1"/>
</dbReference>
<keyword evidence="4" id="KW-0548">Nucleotidyltransferase</keyword>
<evidence type="ECO:0000259" key="17">
    <source>
        <dbReference type="SMART" id="SM00482"/>
    </source>
</evidence>
<keyword evidence="13" id="KW-0234">DNA repair</keyword>
<protein>
    <recommendedName>
        <fullName evidence="2">DNA-directed DNA polymerase</fullName>
        <ecNumber evidence="2">2.7.7.7</ecNumber>
    </recommendedName>
    <alternativeName>
        <fullName evidence="15">DNA polymerase PolI-like B</fullName>
    </alternativeName>
</protein>
<dbReference type="InterPro" id="IPR043502">
    <property type="entry name" value="DNA/RNA_pol_sf"/>
</dbReference>
<sequence length="1164" mass="129231">MGISSTAHISPFRPLHGHPPYLRFYSPCPCLSTASPSAATATAAAAPYLAPFSRHRFWGKLPSGVVVHLRRRDEKRYLASGDYSTSTCLETTTSYNDSRMEWTKEGKYLREIRSRVTQHKSERLQDGSSYPFNDEEYLRTGLEARVESKGSDSGAIVEGNGPHTTNRRPNELSLKDVKERVGTSASFTSREKSSTRAVGIGFASGRDYDLPMMLETEVESNGGMNGVIVDANKNRRPNGLSSLAVDERARTNGSLKMGVNGTSIALEEANGISSVDVSKSSKPLIVDANGPVTRWSNSLSSTNVKERAKTNGSSARKVVQPTKGSSLGEIKKEVATQLPNGKIAAVAIADAAEPSNAKEWQADIRKRLSSISSNVLVVDNVSLAKAVVSKLTGQYRHHVHACDTEVANIDVKVQTPIDHGELICFSVYSGSEADYGNGKSCIWVDVLDGGGQDILAEFKDFFEDQSIKKVWHNYSFDNHVIENHKVCVRGFHADTMHMARLFNSARRTEGGYSLEALTGDERVMSGAKSCYKELIGKVSMKTVFGKKKLKKDGSEGKTTIIASVEELQREDRECWICYSALDAISTLQLYESLKKQLSQREWKCYGRPFASRKSMFDFYQEYWRPFGELLVKMETEGMLVDRPYLAEIEKVAKAEQEIAGKRFRHWASKYCPDAQDMNVGSDTQLRQLFFGGAANRKDCSITLPESRLFQVPNVDKVIEEGKKTATKNRNIKLHKIVANDLPTEMYTASGWPSMSGDALKAMAGKVSADSYFMDDFVDPQSDDVIGEAEDITEDSSILSTPNVDVDTSAYGTALNAFSTREEGIEACHAIASLCEVCSIDSLISNFILPLQDSNISGSNGRVHCSLNINTETGRLSARRPNLQNQPALEKDRYKIRQAFIAAPGNSLIVADYGQLELRILAHLASCESMIRAFEAGGDFHSRTAMNMYPHIHEAIERKEVLLEWYSQPGQEKPPVPLLKDRFASERRKAKMLNFSIAYGKTPVGLARDWKVSVEEAKETVDLWYRERQEVLKWQEARKQEANRTGCVHTLLGRARHFPNMKHMSRAQKNHIERAAINTPVQGSAADVAMCAMLEITRNERLKELGWRLLLQVHDEVILEGPMDSAEDAKAIVVECMSKPFGGKNVLKVDLSVDAKCAQNWYAAK</sequence>
<evidence type="ECO:0000256" key="9">
    <source>
        <dbReference type="ARBA" id="ARBA00022839"/>
    </source>
</evidence>
<dbReference type="PRINTS" id="PR00868">
    <property type="entry name" value="DNAPOLI"/>
</dbReference>